<evidence type="ECO:0000313" key="2">
    <source>
        <dbReference type="EMBL" id="RNA02458.1"/>
    </source>
</evidence>
<dbReference type="Pfam" id="PF03372">
    <property type="entry name" value="Exo_endo_phos"/>
    <property type="match status" value="1"/>
</dbReference>
<dbReference type="AlphaFoldDB" id="A0A3M7PUW5"/>
<proteinExistence type="predicted"/>
<evidence type="ECO:0000259" key="1">
    <source>
        <dbReference type="Pfam" id="PF03372"/>
    </source>
</evidence>
<evidence type="ECO:0000313" key="3">
    <source>
        <dbReference type="Proteomes" id="UP000276133"/>
    </source>
</evidence>
<dbReference type="Gene3D" id="3.60.10.10">
    <property type="entry name" value="Endonuclease/exonuclease/phosphatase"/>
    <property type="match status" value="1"/>
</dbReference>
<keyword evidence="3" id="KW-1185">Reference proteome</keyword>
<dbReference type="GO" id="GO:0061343">
    <property type="term" value="P:cell adhesion involved in heart morphogenesis"/>
    <property type="evidence" value="ECO:0007669"/>
    <property type="project" value="TreeGrafter"/>
</dbReference>
<keyword evidence="2" id="KW-0548">Nucleotidyltransferase</keyword>
<dbReference type="STRING" id="10195.A0A3M7PUW5"/>
<dbReference type="Proteomes" id="UP000276133">
    <property type="component" value="Unassembled WGS sequence"/>
</dbReference>
<dbReference type="InterPro" id="IPR036691">
    <property type="entry name" value="Endo/exonu/phosph_ase_sf"/>
</dbReference>
<sequence length="548" mass="64390">MNNSKFIDNLKNYSKNDPKFQILHLNINSILNNLNDVDSILNLRQFDIVFLCETKLDDSFPNSFYKNDHYFIIRLDRSRHGGGLIVFIKNSLVVTKSVLLEKLELIYFQIRINGQKINFVYSYKAPNLKEQLFIDHLEEFLHSLSLNEPLFIIGDLNMDYNLTTNSNIRKFIDNNELINFVTKPTRISTKYYKKPNVTRRTSIMIDLILHNGDLVEETEVIDCPFSDHHFVVAKLAVKKPSNVLKTIDCRNLSAVNMFRINSMIDEIDFKQLRNLNDIDSKWMFLKNEITNILDKVAPLRKITLKNSNQFPWYDEELLKLKHLKDASYKRHNRTCPSEDKDLFEYYNKLFKSYNEERMIEYFKDKTVNDFKNSKKFWEYYSSKINIKSDKSSSNPISHVKYNGTSTENKNELCNLFNKFFTSISSSSECSFDEAPLFVDDQLDMNLTNDPCFKFSLTTANEVEELLSTLPSTGAPVTNVEDFNILNNELSKYNLECYQHRLIKRIARFIYKVCNNKNGPMELKASLVKNKDIKTVTYKLRNNCMFYMP</sequence>
<keyword evidence="2" id="KW-0808">Transferase</keyword>
<accession>A0A3M7PUW5</accession>
<comment type="caution">
    <text evidence="2">The sequence shown here is derived from an EMBL/GenBank/DDBJ whole genome shotgun (WGS) entry which is preliminary data.</text>
</comment>
<dbReference type="GO" id="GO:0031012">
    <property type="term" value="C:extracellular matrix"/>
    <property type="evidence" value="ECO:0007669"/>
    <property type="project" value="TreeGrafter"/>
</dbReference>
<dbReference type="EMBL" id="REGN01008874">
    <property type="protein sequence ID" value="RNA02458.1"/>
    <property type="molecule type" value="Genomic_DNA"/>
</dbReference>
<keyword evidence="2" id="KW-0695">RNA-directed DNA polymerase</keyword>
<organism evidence="2 3">
    <name type="scientific">Brachionus plicatilis</name>
    <name type="common">Marine rotifer</name>
    <name type="synonym">Brachionus muelleri</name>
    <dbReference type="NCBI Taxonomy" id="10195"/>
    <lineage>
        <taxon>Eukaryota</taxon>
        <taxon>Metazoa</taxon>
        <taxon>Spiralia</taxon>
        <taxon>Gnathifera</taxon>
        <taxon>Rotifera</taxon>
        <taxon>Eurotatoria</taxon>
        <taxon>Monogononta</taxon>
        <taxon>Pseudotrocha</taxon>
        <taxon>Ploima</taxon>
        <taxon>Brachionidae</taxon>
        <taxon>Brachionus</taxon>
    </lineage>
</organism>
<gene>
    <name evidence="2" type="ORF">BpHYR1_038812</name>
</gene>
<dbReference type="GO" id="GO:0007508">
    <property type="term" value="P:larval heart development"/>
    <property type="evidence" value="ECO:0007669"/>
    <property type="project" value="TreeGrafter"/>
</dbReference>
<dbReference type="OrthoDB" id="6781885at2759"/>
<feature type="domain" description="Endonuclease/exonuclease/phosphatase" evidence="1">
    <location>
        <begin position="25"/>
        <end position="228"/>
    </location>
</feature>
<dbReference type="SUPFAM" id="SSF56219">
    <property type="entry name" value="DNase I-like"/>
    <property type="match status" value="1"/>
</dbReference>
<protein>
    <submittedName>
        <fullName evidence="2">RNA-directed DNA polymerase from mobile element jockey-like</fullName>
    </submittedName>
</protein>
<dbReference type="PANTHER" id="PTHR33395:SF22">
    <property type="entry name" value="REVERSE TRANSCRIPTASE DOMAIN-CONTAINING PROTEIN"/>
    <property type="match status" value="1"/>
</dbReference>
<dbReference type="GO" id="GO:0003964">
    <property type="term" value="F:RNA-directed DNA polymerase activity"/>
    <property type="evidence" value="ECO:0007669"/>
    <property type="project" value="UniProtKB-KW"/>
</dbReference>
<dbReference type="PANTHER" id="PTHR33395">
    <property type="entry name" value="TRANSCRIPTASE, PUTATIVE-RELATED-RELATED"/>
    <property type="match status" value="1"/>
</dbReference>
<dbReference type="InterPro" id="IPR005135">
    <property type="entry name" value="Endo/exonuclease/phosphatase"/>
</dbReference>
<name>A0A3M7PUW5_BRAPC</name>
<reference evidence="2 3" key="1">
    <citation type="journal article" date="2018" name="Sci. Rep.">
        <title>Genomic signatures of local adaptation to the degree of environmental predictability in rotifers.</title>
        <authorList>
            <person name="Franch-Gras L."/>
            <person name="Hahn C."/>
            <person name="Garcia-Roger E.M."/>
            <person name="Carmona M.J."/>
            <person name="Serra M."/>
            <person name="Gomez A."/>
        </authorList>
    </citation>
    <scope>NUCLEOTIDE SEQUENCE [LARGE SCALE GENOMIC DNA]</scope>
    <source>
        <strain evidence="2">HYR1</strain>
    </source>
</reference>